<dbReference type="InParanoid" id="A0A2H3DH33"/>
<keyword evidence="2" id="KW-1185">Reference proteome</keyword>
<feature type="non-terminal residue" evidence="1">
    <location>
        <position position="65"/>
    </location>
</feature>
<name>A0A2H3DH33_ARMGA</name>
<dbReference type="Proteomes" id="UP000217790">
    <property type="component" value="Unassembled WGS sequence"/>
</dbReference>
<reference evidence="2" key="1">
    <citation type="journal article" date="2017" name="Nat. Ecol. Evol.">
        <title>Genome expansion and lineage-specific genetic innovations in the forest pathogenic fungi Armillaria.</title>
        <authorList>
            <person name="Sipos G."/>
            <person name="Prasanna A.N."/>
            <person name="Walter M.C."/>
            <person name="O'Connor E."/>
            <person name="Balint B."/>
            <person name="Krizsan K."/>
            <person name="Kiss B."/>
            <person name="Hess J."/>
            <person name="Varga T."/>
            <person name="Slot J."/>
            <person name="Riley R."/>
            <person name="Boka B."/>
            <person name="Rigling D."/>
            <person name="Barry K."/>
            <person name="Lee J."/>
            <person name="Mihaltcheva S."/>
            <person name="LaButti K."/>
            <person name="Lipzen A."/>
            <person name="Waldron R."/>
            <person name="Moloney N.M."/>
            <person name="Sperisen C."/>
            <person name="Kredics L."/>
            <person name="Vagvoelgyi C."/>
            <person name="Patrignani A."/>
            <person name="Fitzpatrick D."/>
            <person name="Nagy I."/>
            <person name="Doyle S."/>
            <person name="Anderson J.B."/>
            <person name="Grigoriev I.V."/>
            <person name="Gueldener U."/>
            <person name="Muensterkoetter M."/>
            <person name="Nagy L.G."/>
        </authorList>
    </citation>
    <scope>NUCLEOTIDE SEQUENCE [LARGE SCALE GENOMIC DNA]</scope>
    <source>
        <strain evidence="2">Ar21-2</strain>
    </source>
</reference>
<protein>
    <submittedName>
        <fullName evidence="1">Uncharacterized protein</fullName>
    </submittedName>
</protein>
<evidence type="ECO:0000313" key="1">
    <source>
        <dbReference type="EMBL" id="PBK93114.1"/>
    </source>
</evidence>
<proteinExistence type="predicted"/>
<evidence type="ECO:0000313" key="2">
    <source>
        <dbReference type="Proteomes" id="UP000217790"/>
    </source>
</evidence>
<dbReference type="AlphaFoldDB" id="A0A2H3DH33"/>
<gene>
    <name evidence="1" type="ORF">ARMGADRAFT_1012799</name>
</gene>
<organism evidence="1 2">
    <name type="scientific">Armillaria gallica</name>
    <name type="common">Bulbous honey fungus</name>
    <name type="synonym">Armillaria bulbosa</name>
    <dbReference type="NCBI Taxonomy" id="47427"/>
    <lineage>
        <taxon>Eukaryota</taxon>
        <taxon>Fungi</taxon>
        <taxon>Dikarya</taxon>
        <taxon>Basidiomycota</taxon>
        <taxon>Agaricomycotina</taxon>
        <taxon>Agaricomycetes</taxon>
        <taxon>Agaricomycetidae</taxon>
        <taxon>Agaricales</taxon>
        <taxon>Marasmiineae</taxon>
        <taxon>Physalacriaceae</taxon>
        <taxon>Armillaria</taxon>
    </lineage>
</organism>
<dbReference type="EMBL" id="KZ293657">
    <property type="protein sequence ID" value="PBK93114.1"/>
    <property type="molecule type" value="Genomic_DNA"/>
</dbReference>
<accession>A0A2H3DH33</accession>
<sequence length="65" mass="7369">MTSLTVTSLSASVLPRPSMSLRTPIFPQILRFPHASQQLVWCMYFTLASVNRRDMGMPLHPHSQV</sequence>